<dbReference type="InterPro" id="IPR036388">
    <property type="entry name" value="WH-like_DNA-bd_sf"/>
</dbReference>
<dbReference type="InterPro" id="IPR003754">
    <property type="entry name" value="4pyrrol_synth_uPrphyn_synth"/>
</dbReference>
<dbReference type="NCBIfam" id="NF005568">
    <property type="entry name" value="PRK07239.1"/>
    <property type="match status" value="1"/>
</dbReference>
<dbReference type="PROSITE" id="PS51755">
    <property type="entry name" value="OMPR_PHOB"/>
    <property type="match status" value="1"/>
</dbReference>
<dbReference type="Gene3D" id="3.40.50.10090">
    <property type="match status" value="2"/>
</dbReference>
<dbReference type="Proteomes" id="UP000199013">
    <property type="component" value="Unassembled WGS sequence"/>
</dbReference>
<dbReference type="InterPro" id="IPR016032">
    <property type="entry name" value="Sig_transdc_resp-reg_C-effctor"/>
</dbReference>
<sequence>MRAVRADSLVRNRRHVREVGAGAVENIGVTRVLQDDKVQDIKVPEHAGMAAHARTNGTEPDDGGEPTPSAVPPLLGFTVGITAARRREELASLLRRRGARVVHAPALQIVPLADDTKLVEATRSCLAAPLDAVIATTGIGFRGWMEAADGWGLGEDLRRHMAGARMFTRGPKVTGAVRAVGLSECWSPPSESGAELVERLLTEDLRGLRIAVQLHGEPLPDMVDNLRAAGAEVVEAPVYRWEPPADPRPVRRMVDLIASGGLDAVTFTSAPAVLSLLRTAAEMDRESEVLDALRGQVLAACVGPVCAAPLQRRGVPAVSPDRFRLGALVRLVCEELPARRCRVVLAGGCELRVQGCAVVVDGSPVTLAPKAAAVLAALAERPGRVLSRAELLSRTGASDLADEHAVEMTVARLRTALGPAGQVIETVVKRGYRLAARQAI</sequence>
<evidence type="ECO:0000259" key="4">
    <source>
        <dbReference type="PROSITE" id="PS51755"/>
    </source>
</evidence>
<keyword evidence="1 2" id="KW-0238">DNA-binding</keyword>
<dbReference type="GO" id="GO:0000160">
    <property type="term" value="P:phosphorelay signal transduction system"/>
    <property type="evidence" value="ECO:0007669"/>
    <property type="project" value="InterPro"/>
</dbReference>
<dbReference type="AlphaFoldDB" id="A0A1C3NT14"/>
<evidence type="ECO:0000256" key="1">
    <source>
        <dbReference type="ARBA" id="ARBA00023125"/>
    </source>
</evidence>
<dbReference type="GO" id="GO:0006780">
    <property type="term" value="P:uroporphyrinogen III biosynthetic process"/>
    <property type="evidence" value="ECO:0007669"/>
    <property type="project" value="InterPro"/>
</dbReference>
<reference evidence="6" key="1">
    <citation type="submission" date="2016-02" db="EMBL/GenBank/DDBJ databases">
        <authorList>
            <person name="Wibberg D."/>
        </authorList>
    </citation>
    <scope>NUCLEOTIDE SEQUENCE [LARGE SCALE GENOMIC DNA]</scope>
</reference>
<dbReference type="CDD" id="cd00383">
    <property type="entry name" value="trans_reg_C"/>
    <property type="match status" value="1"/>
</dbReference>
<evidence type="ECO:0000313" key="6">
    <source>
        <dbReference type="Proteomes" id="UP000199013"/>
    </source>
</evidence>
<name>A0A1C3NT14_9ACTN</name>
<dbReference type="GO" id="GO:0003677">
    <property type="term" value="F:DNA binding"/>
    <property type="evidence" value="ECO:0007669"/>
    <property type="project" value="UniProtKB-UniRule"/>
</dbReference>
<dbReference type="GO" id="GO:0006355">
    <property type="term" value="P:regulation of DNA-templated transcription"/>
    <property type="evidence" value="ECO:0007669"/>
    <property type="project" value="InterPro"/>
</dbReference>
<feature type="domain" description="OmpR/PhoB-type" evidence="4">
    <location>
        <begin position="341"/>
        <end position="436"/>
    </location>
</feature>
<dbReference type="Gene3D" id="1.10.10.10">
    <property type="entry name" value="Winged helix-like DNA-binding domain superfamily/Winged helix DNA-binding domain"/>
    <property type="match status" value="1"/>
</dbReference>
<evidence type="ECO:0000256" key="2">
    <source>
        <dbReference type="PROSITE-ProRule" id="PRU01091"/>
    </source>
</evidence>
<dbReference type="InterPro" id="IPR039793">
    <property type="entry name" value="UROS/Hem4"/>
</dbReference>
<dbReference type="InterPro" id="IPR001867">
    <property type="entry name" value="OmpR/PhoB-type_DNA-bd"/>
</dbReference>
<dbReference type="Pfam" id="PF00486">
    <property type="entry name" value="Trans_reg_C"/>
    <property type="match status" value="1"/>
</dbReference>
<feature type="DNA-binding region" description="OmpR/PhoB-type" evidence="2">
    <location>
        <begin position="341"/>
        <end position="436"/>
    </location>
</feature>
<accession>A0A1C3NT14</accession>
<proteinExistence type="predicted"/>
<dbReference type="CDD" id="cd06578">
    <property type="entry name" value="HemD"/>
    <property type="match status" value="1"/>
</dbReference>
<feature type="region of interest" description="Disordered" evidence="3">
    <location>
        <begin position="45"/>
        <end position="71"/>
    </location>
</feature>
<dbReference type="PANTHER" id="PTHR40082">
    <property type="entry name" value="BLR5956 PROTEIN"/>
    <property type="match status" value="1"/>
</dbReference>
<dbReference type="SMART" id="SM00862">
    <property type="entry name" value="Trans_reg_C"/>
    <property type="match status" value="1"/>
</dbReference>
<dbReference type="PANTHER" id="PTHR40082:SF1">
    <property type="entry name" value="BLR5956 PROTEIN"/>
    <property type="match status" value="1"/>
</dbReference>
<dbReference type="SUPFAM" id="SSF46894">
    <property type="entry name" value="C-terminal effector domain of the bipartite response regulators"/>
    <property type="match status" value="1"/>
</dbReference>
<evidence type="ECO:0000313" key="5">
    <source>
        <dbReference type="EMBL" id="SBW17359.1"/>
    </source>
</evidence>
<keyword evidence="6" id="KW-1185">Reference proteome</keyword>
<dbReference type="GO" id="GO:0004852">
    <property type="term" value="F:uroporphyrinogen-III synthase activity"/>
    <property type="evidence" value="ECO:0007669"/>
    <property type="project" value="InterPro"/>
</dbReference>
<dbReference type="InterPro" id="IPR036108">
    <property type="entry name" value="4pyrrol_syn_uPrphyn_synt_sf"/>
</dbReference>
<organism evidence="5 6">
    <name type="scientific">Candidatus Protofrankia californiensis</name>
    <dbReference type="NCBI Taxonomy" id="1839754"/>
    <lineage>
        <taxon>Bacteria</taxon>
        <taxon>Bacillati</taxon>
        <taxon>Actinomycetota</taxon>
        <taxon>Actinomycetes</taxon>
        <taxon>Frankiales</taxon>
        <taxon>Frankiaceae</taxon>
        <taxon>Protofrankia</taxon>
    </lineage>
</organism>
<dbReference type="SUPFAM" id="SSF69618">
    <property type="entry name" value="HemD-like"/>
    <property type="match status" value="1"/>
</dbReference>
<evidence type="ECO:0000256" key="3">
    <source>
        <dbReference type="SAM" id="MobiDB-lite"/>
    </source>
</evidence>
<gene>
    <name evidence="5" type="ORF">FDG2_0180</name>
</gene>
<dbReference type="EMBL" id="FLUV01000077">
    <property type="protein sequence ID" value="SBW17359.1"/>
    <property type="molecule type" value="Genomic_DNA"/>
</dbReference>
<dbReference type="Pfam" id="PF02602">
    <property type="entry name" value="HEM4"/>
    <property type="match status" value="1"/>
</dbReference>
<protein>
    <submittedName>
        <fullName evidence="5">Uroporphyrinogen-III synthase</fullName>
    </submittedName>
</protein>